<dbReference type="HAMAP" id="MF_01161">
    <property type="entry name" value="tRNA_Ile_lys_synt"/>
    <property type="match status" value="1"/>
</dbReference>
<dbReference type="GO" id="GO:0032267">
    <property type="term" value="F:tRNA(Ile)-lysidine synthase activity"/>
    <property type="evidence" value="ECO:0007669"/>
    <property type="project" value="UniProtKB-EC"/>
</dbReference>
<name>A0AAX3UB94_9LACO</name>
<evidence type="ECO:0000256" key="1">
    <source>
        <dbReference type="ARBA" id="ARBA00022598"/>
    </source>
</evidence>
<keyword evidence="6" id="KW-0963">Cytoplasm</keyword>
<evidence type="ECO:0000256" key="5">
    <source>
        <dbReference type="ARBA" id="ARBA00048539"/>
    </source>
</evidence>
<dbReference type="InterPro" id="IPR012795">
    <property type="entry name" value="tRNA_Ile_lys_synt_N"/>
</dbReference>
<comment type="subcellular location">
    <subcellularLocation>
        <location evidence="6">Cytoplasm</location>
    </subcellularLocation>
</comment>
<dbReference type="InterPro" id="IPR014729">
    <property type="entry name" value="Rossmann-like_a/b/a_fold"/>
</dbReference>
<keyword evidence="1 6" id="KW-0436">Ligase</keyword>
<evidence type="ECO:0000256" key="4">
    <source>
        <dbReference type="ARBA" id="ARBA00022840"/>
    </source>
</evidence>
<reference evidence="9" key="3">
    <citation type="submission" date="2023-04" db="EMBL/GenBank/DDBJ databases">
        <authorList>
            <person name="Wang Y."/>
        </authorList>
    </citation>
    <scope>NUCLEOTIDE SEQUENCE</scope>
    <source>
        <strain evidence="9">ZW18</strain>
    </source>
</reference>
<evidence type="ECO:0000313" key="11">
    <source>
        <dbReference type="Proteomes" id="UP001242513"/>
    </source>
</evidence>
<dbReference type="SUPFAM" id="SSF52402">
    <property type="entry name" value="Adenine nucleotide alpha hydrolases-like"/>
    <property type="match status" value="1"/>
</dbReference>
<comment type="similarity">
    <text evidence="6">Belongs to the tRNA(Ile)-lysidine synthase family.</text>
</comment>
<comment type="caution">
    <text evidence="6">Lacks conserved residue(s) required for the propagation of feature annotation.</text>
</comment>
<evidence type="ECO:0000256" key="3">
    <source>
        <dbReference type="ARBA" id="ARBA00022741"/>
    </source>
</evidence>
<evidence type="ECO:0000256" key="2">
    <source>
        <dbReference type="ARBA" id="ARBA00022694"/>
    </source>
</evidence>
<reference evidence="9" key="2">
    <citation type="journal article" date="2022" name="Food Funct.">
        <title>Lactobacillus kefiranofaciens ZW18 from Kefir enhances the anti-tumor effect of anti-programmed cell death 1 (PD-1) immunotherapy by modulating the gut microbiota.</title>
        <authorList>
            <person name="Zhao J."/>
            <person name="Wang Y."/>
            <person name="Wang J."/>
            <person name="Lv M."/>
            <person name="Zhou C."/>
            <person name="Jia L."/>
            <person name="Geng W."/>
        </authorList>
    </citation>
    <scope>NUCLEOTIDE SEQUENCE</scope>
    <source>
        <strain evidence="9">ZW18</strain>
    </source>
</reference>
<dbReference type="GO" id="GO:0005737">
    <property type="term" value="C:cytoplasm"/>
    <property type="evidence" value="ECO:0007669"/>
    <property type="project" value="UniProtKB-SubCell"/>
</dbReference>
<comment type="function">
    <text evidence="6">Ligates lysine onto the cytidine present at position 34 of the AUA codon-specific tRNA(Ile) that contains the anticodon CAU, in an ATP-dependent manner. Cytidine is converted to lysidine, thus changing the amino acid specificity of the tRNA from methionine to isoleucine.</text>
</comment>
<accession>A0AAX3UB94</accession>
<evidence type="ECO:0000313" key="8">
    <source>
        <dbReference type="EMBL" id="SDA41318.1"/>
    </source>
</evidence>
<dbReference type="Pfam" id="PF01171">
    <property type="entry name" value="ATP_bind_3"/>
    <property type="match status" value="1"/>
</dbReference>
<comment type="catalytic activity">
    <reaction evidence="5 6">
        <text>cytidine(34) in tRNA(Ile2) + L-lysine + ATP = lysidine(34) in tRNA(Ile2) + AMP + diphosphate + H(+)</text>
        <dbReference type="Rhea" id="RHEA:43744"/>
        <dbReference type="Rhea" id="RHEA-COMP:10625"/>
        <dbReference type="Rhea" id="RHEA-COMP:10670"/>
        <dbReference type="ChEBI" id="CHEBI:15378"/>
        <dbReference type="ChEBI" id="CHEBI:30616"/>
        <dbReference type="ChEBI" id="CHEBI:32551"/>
        <dbReference type="ChEBI" id="CHEBI:33019"/>
        <dbReference type="ChEBI" id="CHEBI:82748"/>
        <dbReference type="ChEBI" id="CHEBI:83665"/>
        <dbReference type="ChEBI" id="CHEBI:456215"/>
        <dbReference type="EC" id="6.3.4.19"/>
    </reaction>
</comment>
<evidence type="ECO:0000256" key="6">
    <source>
        <dbReference type="HAMAP-Rule" id="MF_01161"/>
    </source>
</evidence>
<dbReference type="GO" id="GO:0006400">
    <property type="term" value="P:tRNA modification"/>
    <property type="evidence" value="ECO:0007669"/>
    <property type="project" value="UniProtKB-UniRule"/>
</dbReference>
<evidence type="ECO:0000259" key="7">
    <source>
        <dbReference type="Pfam" id="PF01171"/>
    </source>
</evidence>
<keyword evidence="10" id="KW-1185">Reference proteome</keyword>
<dbReference type="Gene3D" id="3.40.50.620">
    <property type="entry name" value="HUPs"/>
    <property type="match status" value="1"/>
</dbReference>
<feature type="domain" description="tRNA(Ile)-lysidine/2-thiocytidine synthase N-terminal" evidence="7">
    <location>
        <begin position="18"/>
        <end position="196"/>
    </location>
</feature>
<keyword evidence="4" id="KW-0067">ATP-binding</keyword>
<dbReference type="InterPro" id="IPR011063">
    <property type="entry name" value="TilS/TtcA_N"/>
</dbReference>
<dbReference type="EC" id="6.3.4.19" evidence="6"/>
<keyword evidence="2 6" id="KW-0819">tRNA processing</keyword>
<dbReference type="CDD" id="cd01992">
    <property type="entry name" value="TilS_N"/>
    <property type="match status" value="1"/>
</dbReference>
<protein>
    <recommendedName>
        <fullName evidence="6">tRNA(Ile)-lysidine synthase</fullName>
        <ecNumber evidence="6">6.3.4.19</ecNumber>
    </recommendedName>
    <alternativeName>
        <fullName evidence="6">tRNA(Ile)-2-lysyl-cytidine synthase</fullName>
    </alternativeName>
    <alternativeName>
        <fullName evidence="6">tRNA(Ile)-lysidine synthetase</fullName>
    </alternativeName>
</protein>
<dbReference type="GeneID" id="72686196"/>
<evidence type="ECO:0000313" key="9">
    <source>
        <dbReference type="EMBL" id="WGO85010.1"/>
    </source>
</evidence>
<evidence type="ECO:0000313" key="10">
    <source>
        <dbReference type="Proteomes" id="UP000181860"/>
    </source>
</evidence>
<dbReference type="Proteomes" id="UP001242513">
    <property type="component" value="Chromosome"/>
</dbReference>
<organism evidence="9 11">
    <name type="scientific">Lactobacillus kefiranofaciens</name>
    <dbReference type="NCBI Taxonomy" id="267818"/>
    <lineage>
        <taxon>Bacteria</taxon>
        <taxon>Bacillati</taxon>
        <taxon>Bacillota</taxon>
        <taxon>Bacilli</taxon>
        <taxon>Lactobacillales</taxon>
        <taxon>Lactobacillaceae</taxon>
        <taxon>Lactobacillus</taxon>
    </lineage>
</organism>
<dbReference type="EMBL" id="CP123735">
    <property type="protein sequence ID" value="WGO85010.1"/>
    <property type="molecule type" value="Genomic_DNA"/>
</dbReference>
<dbReference type="PANTHER" id="PTHR43033">
    <property type="entry name" value="TRNA(ILE)-LYSIDINE SYNTHASE-RELATED"/>
    <property type="match status" value="1"/>
</dbReference>
<dbReference type="NCBIfam" id="TIGR02432">
    <property type="entry name" value="lysidine_TilS_N"/>
    <property type="match status" value="1"/>
</dbReference>
<dbReference type="InterPro" id="IPR012094">
    <property type="entry name" value="tRNA_Ile_lys_synt"/>
</dbReference>
<dbReference type="PANTHER" id="PTHR43033:SF1">
    <property type="entry name" value="TRNA(ILE)-LYSIDINE SYNTHASE-RELATED"/>
    <property type="match status" value="1"/>
</dbReference>
<proteinExistence type="inferred from homology"/>
<dbReference type="AlphaFoldDB" id="A0AAX3UB94"/>
<dbReference type="EMBL" id="FMXC01000002">
    <property type="protein sequence ID" value="SDA41318.1"/>
    <property type="molecule type" value="Genomic_DNA"/>
</dbReference>
<dbReference type="Proteomes" id="UP000181860">
    <property type="component" value="Unassembled WGS sequence"/>
</dbReference>
<dbReference type="GO" id="GO:0005524">
    <property type="term" value="F:ATP binding"/>
    <property type="evidence" value="ECO:0007669"/>
    <property type="project" value="UniProtKB-KW"/>
</dbReference>
<gene>
    <name evidence="6 9" type="primary">tilS</name>
    <name evidence="9" type="ORF">QEJ78_06135</name>
    <name evidence="8" type="ORF">SAMN02983011_00424</name>
</gene>
<reference evidence="8 10" key="1">
    <citation type="submission" date="2016-10" db="EMBL/GenBank/DDBJ databases">
        <authorList>
            <person name="Varghese N."/>
            <person name="Submissions S."/>
        </authorList>
    </citation>
    <scope>NUCLEOTIDE SEQUENCE [LARGE SCALE GENOMIC DNA]</scope>
    <source>
        <strain evidence="8 10">ATCC 43761</strain>
    </source>
</reference>
<keyword evidence="3" id="KW-0547">Nucleotide-binding</keyword>
<sequence length="415" mass="48557">MKLIDFFKQNKIDLVNKKIVVAASAGPDSMALLDMLVKMQEKMHFKVLVAHFDHQLRNDSQQETEVLQNYCEKNKVSLFWAKWDKHPTSGVEAAARNARYAFLTRIVKKEGAAYLLTAHHGDDLLENILLKFIRSGNPEEMNSLQAVGQMNGVALVRPFLAYSKQQLLEYDQEYGINYIVDSTNRADETMRNRLRHHVVPLLKKENPALLANALRFSRQMHELTDFANKRIVQIGKTTKFLTAYRIESQQLANLTELERKIFWQRIIWQKYQRRVNQNLGNFVVIEYQGYFYLLKKEKKVVVQPKKILLDQPFMFKNRKFILTTTKKPEMQSIGDFWFKKNSCFAAGSLIPEKKLLLKNGQLTKAKKKFAENAIPLALRPLCLTIYTDNEPVWVEKTYQNQNWLSNAKHYFLYEL</sequence>
<dbReference type="RefSeq" id="WP_013855324.1">
    <property type="nucleotide sequence ID" value="NZ_CP061341.1"/>
</dbReference>